<gene>
    <name evidence="1" type="ORF">T07_2650</name>
</gene>
<proteinExistence type="predicted"/>
<evidence type="ECO:0000313" key="2">
    <source>
        <dbReference type="Proteomes" id="UP000054630"/>
    </source>
</evidence>
<accession>A0A0V0RC28</accession>
<protein>
    <submittedName>
        <fullName evidence="1">Uncharacterized protein</fullName>
    </submittedName>
</protein>
<evidence type="ECO:0000313" key="1">
    <source>
        <dbReference type="EMBL" id="KRX12043.1"/>
    </source>
</evidence>
<dbReference type="AlphaFoldDB" id="A0A0V0RC28"/>
<organism evidence="1 2">
    <name type="scientific">Trichinella nelsoni</name>
    <dbReference type="NCBI Taxonomy" id="6336"/>
    <lineage>
        <taxon>Eukaryota</taxon>
        <taxon>Metazoa</taxon>
        <taxon>Ecdysozoa</taxon>
        <taxon>Nematoda</taxon>
        <taxon>Enoplea</taxon>
        <taxon>Dorylaimia</taxon>
        <taxon>Trichinellida</taxon>
        <taxon>Trichinellidae</taxon>
        <taxon>Trichinella</taxon>
    </lineage>
</organism>
<keyword evidence="2" id="KW-1185">Reference proteome</keyword>
<dbReference type="Proteomes" id="UP000054630">
    <property type="component" value="Unassembled WGS sequence"/>
</dbReference>
<dbReference type="EMBL" id="JYDL01000908">
    <property type="protein sequence ID" value="KRX12043.1"/>
    <property type="molecule type" value="Genomic_DNA"/>
</dbReference>
<comment type="caution">
    <text evidence="1">The sequence shown here is derived from an EMBL/GenBank/DDBJ whole genome shotgun (WGS) entry which is preliminary data.</text>
</comment>
<sequence length="31" mass="3632">MLTFNNHHSQFQLKTAAVDNLSILRFPFVLE</sequence>
<name>A0A0V0RC28_9BILA</name>
<reference evidence="1 2" key="1">
    <citation type="submission" date="2015-01" db="EMBL/GenBank/DDBJ databases">
        <title>Evolution of Trichinella species and genotypes.</title>
        <authorList>
            <person name="Korhonen P.K."/>
            <person name="Edoardo P."/>
            <person name="Giuseppe L.R."/>
            <person name="Gasser R.B."/>
        </authorList>
    </citation>
    <scope>NUCLEOTIDE SEQUENCE [LARGE SCALE GENOMIC DNA]</scope>
    <source>
        <strain evidence="1">ISS37</strain>
    </source>
</reference>